<dbReference type="InterPro" id="IPR045676">
    <property type="entry name" value="DUF6194"/>
</dbReference>
<feature type="domain" description="DUF6194" evidence="1">
    <location>
        <begin position="1"/>
        <end position="152"/>
    </location>
</feature>
<sequence length="154" mass="16814">MTIEEIIGFVSALEGVLTLRPGPGDGSPEISWGDTFFYYSPDGVVPKTTQPFATIVTKNYPGDESSDLNRPNTFRVNIAAGKEAFTHWTGHTPRESSTPDNPSAVDTLLPHPVYASAAWLAVINPGPRTAAPTRTLLNTAYELARTRHQRRTHP</sequence>
<evidence type="ECO:0000313" key="2">
    <source>
        <dbReference type="EMBL" id="MFI2324406.1"/>
    </source>
</evidence>
<organism evidence="2 3">
    <name type="scientific">Nocardia beijingensis</name>
    <dbReference type="NCBI Taxonomy" id="95162"/>
    <lineage>
        <taxon>Bacteria</taxon>
        <taxon>Bacillati</taxon>
        <taxon>Actinomycetota</taxon>
        <taxon>Actinomycetes</taxon>
        <taxon>Mycobacteriales</taxon>
        <taxon>Nocardiaceae</taxon>
        <taxon>Nocardia</taxon>
    </lineage>
</organism>
<reference evidence="2 3" key="1">
    <citation type="submission" date="2024-10" db="EMBL/GenBank/DDBJ databases">
        <title>The Natural Products Discovery Center: Release of the First 8490 Sequenced Strains for Exploring Actinobacteria Biosynthetic Diversity.</title>
        <authorList>
            <person name="Kalkreuter E."/>
            <person name="Kautsar S.A."/>
            <person name="Yang D."/>
            <person name="Bader C.D."/>
            <person name="Teijaro C.N."/>
            <person name="Fluegel L."/>
            <person name="Davis C.M."/>
            <person name="Simpson J.R."/>
            <person name="Lauterbach L."/>
            <person name="Steele A.D."/>
            <person name="Gui C."/>
            <person name="Meng S."/>
            <person name="Li G."/>
            <person name="Viehrig K."/>
            <person name="Ye F."/>
            <person name="Su P."/>
            <person name="Kiefer A.F."/>
            <person name="Nichols A."/>
            <person name="Cepeda A.J."/>
            <person name="Yan W."/>
            <person name="Fan B."/>
            <person name="Jiang Y."/>
            <person name="Adhikari A."/>
            <person name="Zheng C.-J."/>
            <person name="Schuster L."/>
            <person name="Cowan T.M."/>
            <person name="Smanski M.J."/>
            <person name="Chevrette M.G."/>
            <person name="De Carvalho L.P.S."/>
            <person name="Shen B."/>
        </authorList>
    </citation>
    <scope>NUCLEOTIDE SEQUENCE [LARGE SCALE GENOMIC DNA]</scope>
    <source>
        <strain evidence="2 3">NPDC019626</strain>
    </source>
</reference>
<dbReference type="EMBL" id="JBIRXV010000007">
    <property type="protein sequence ID" value="MFI2324406.1"/>
    <property type="molecule type" value="Genomic_DNA"/>
</dbReference>
<name>A0ABW7WQQ9_9NOCA</name>
<dbReference type="Proteomes" id="UP001611450">
    <property type="component" value="Unassembled WGS sequence"/>
</dbReference>
<dbReference type="Pfam" id="PF19694">
    <property type="entry name" value="DUF6194"/>
    <property type="match status" value="1"/>
</dbReference>
<evidence type="ECO:0000259" key="1">
    <source>
        <dbReference type="Pfam" id="PF19694"/>
    </source>
</evidence>
<accession>A0ABW7WQQ9</accession>
<dbReference type="RefSeq" id="WP_396946527.1">
    <property type="nucleotide sequence ID" value="NZ_JBIRXV010000007.1"/>
</dbReference>
<gene>
    <name evidence="2" type="ORF">ACH47G_28315</name>
</gene>
<keyword evidence="3" id="KW-1185">Reference proteome</keyword>
<evidence type="ECO:0000313" key="3">
    <source>
        <dbReference type="Proteomes" id="UP001611450"/>
    </source>
</evidence>
<proteinExistence type="predicted"/>
<comment type="caution">
    <text evidence="2">The sequence shown here is derived from an EMBL/GenBank/DDBJ whole genome shotgun (WGS) entry which is preliminary data.</text>
</comment>
<protein>
    <submittedName>
        <fullName evidence="2">DUF6194 family protein</fullName>
    </submittedName>
</protein>